<proteinExistence type="predicted"/>
<dbReference type="Proteomes" id="UP001153332">
    <property type="component" value="Unassembled WGS sequence"/>
</dbReference>
<reference evidence="1" key="1">
    <citation type="submission" date="2022-12" db="EMBL/GenBank/DDBJ databases">
        <title>Genome Sequence of Lasiodiplodia mahajangana.</title>
        <authorList>
            <person name="Buettner E."/>
        </authorList>
    </citation>
    <scope>NUCLEOTIDE SEQUENCE</scope>
    <source>
        <strain evidence="1">VT137</strain>
    </source>
</reference>
<evidence type="ECO:0000313" key="1">
    <source>
        <dbReference type="EMBL" id="KAJ8119946.1"/>
    </source>
</evidence>
<accession>A0ACC2IXI8</accession>
<gene>
    <name evidence="1" type="ORF">O1611_g10496</name>
</gene>
<keyword evidence="2" id="KW-1185">Reference proteome</keyword>
<evidence type="ECO:0000313" key="2">
    <source>
        <dbReference type="Proteomes" id="UP001153332"/>
    </source>
</evidence>
<sequence>MDLKSIKDHRANIDLVKSILWQQTHSAQEIETFLESVKDLQTQALIQSSLANGMGILRGPRPQQSHQRIRNLVQFTCNTSDKFNDKEKGRQGSLRSLDYSSLILCSLAYTVREIKEMKQEQFDFLIMNIADFVEIHKLSTECCEDSIRSSVMACKKRETTDPAAFKTFEKLCNEAFRYESYRESPSSGVDSLRTPAPGEKQLKAEPQCNVDISNPPETGVPIAANLNVSAREEPQAKPFQAGSGVGQLSTEYLTSQTSNEAANLPWGAGEIVKAFTAADKNSLDALDHGLLQAMYNSAQWELEEQNNAQRTNCMRINIPRDEGKDALITIWVNREEGFKICNKLEMDAA</sequence>
<protein>
    <submittedName>
        <fullName evidence="1">Uncharacterized protein</fullName>
    </submittedName>
</protein>
<name>A0ACC2IXI8_9PEZI</name>
<comment type="caution">
    <text evidence="1">The sequence shown here is derived from an EMBL/GenBank/DDBJ whole genome shotgun (WGS) entry which is preliminary data.</text>
</comment>
<dbReference type="EMBL" id="JAPUUL010004247">
    <property type="protein sequence ID" value="KAJ8119946.1"/>
    <property type="molecule type" value="Genomic_DNA"/>
</dbReference>
<organism evidence="1 2">
    <name type="scientific">Lasiodiplodia mahajangana</name>
    <dbReference type="NCBI Taxonomy" id="1108764"/>
    <lineage>
        <taxon>Eukaryota</taxon>
        <taxon>Fungi</taxon>
        <taxon>Dikarya</taxon>
        <taxon>Ascomycota</taxon>
        <taxon>Pezizomycotina</taxon>
        <taxon>Dothideomycetes</taxon>
        <taxon>Dothideomycetes incertae sedis</taxon>
        <taxon>Botryosphaeriales</taxon>
        <taxon>Botryosphaeriaceae</taxon>
        <taxon>Lasiodiplodia</taxon>
    </lineage>
</organism>